<protein>
    <recommendedName>
        <fullName evidence="10">FACT complex subunit</fullName>
    </recommendedName>
</protein>
<dbReference type="STRING" id="145388.A0A0D2MEB5"/>
<keyword evidence="3 10" id="KW-0235">DNA replication</keyword>
<comment type="subunit">
    <text evidence="10">Component of the FACT complex.</text>
</comment>
<dbReference type="Pfam" id="PF08644">
    <property type="entry name" value="SPT16"/>
    <property type="match status" value="1"/>
</dbReference>
<keyword evidence="2 10" id="KW-0158">Chromosome</keyword>
<evidence type="ECO:0000256" key="1">
    <source>
        <dbReference type="ARBA" id="ARBA00010779"/>
    </source>
</evidence>
<comment type="subcellular location">
    <subcellularLocation>
        <location evidence="10">Nucleus</location>
    </subcellularLocation>
    <subcellularLocation>
        <location evidence="10">Chromosome</location>
    </subcellularLocation>
</comment>
<dbReference type="SMART" id="SM01286">
    <property type="entry name" value="SPT16"/>
    <property type="match status" value="1"/>
</dbReference>
<evidence type="ECO:0000259" key="12">
    <source>
        <dbReference type="SMART" id="SM01286"/>
    </source>
</evidence>
<evidence type="ECO:0000256" key="7">
    <source>
        <dbReference type="ARBA" id="ARBA00023163"/>
    </source>
</evidence>
<evidence type="ECO:0000259" key="13">
    <source>
        <dbReference type="SMART" id="SM01287"/>
    </source>
</evidence>
<evidence type="ECO:0000256" key="5">
    <source>
        <dbReference type="ARBA" id="ARBA00023015"/>
    </source>
</evidence>
<dbReference type="InterPro" id="IPR011993">
    <property type="entry name" value="PH-like_dom_sf"/>
</dbReference>
<keyword evidence="9 10" id="KW-0539">Nucleus</keyword>
<feature type="region of interest" description="Disordered" evidence="11">
    <location>
        <begin position="215"/>
        <end position="236"/>
    </location>
</feature>
<dbReference type="GeneID" id="25732010"/>
<dbReference type="EMBL" id="KK104712">
    <property type="protein sequence ID" value="KIY93515.1"/>
    <property type="molecule type" value="Genomic_DNA"/>
</dbReference>
<dbReference type="InterPro" id="IPR013953">
    <property type="entry name" value="FACT_SPT16_M"/>
</dbReference>
<evidence type="ECO:0000256" key="8">
    <source>
        <dbReference type="ARBA" id="ARBA00023204"/>
    </source>
</evidence>
<proteinExistence type="inferred from homology"/>
<dbReference type="Pfam" id="PF24824">
    <property type="entry name" value="PH_SPT16"/>
    <property type="match status" value="1"/>
</dbReference>
<evidence type="ECO:0000256" key="11">
    <source>
        <dbReference type="SAM" id="MobiDB-lite"/>
    </source>
</evidence>
<organism evidence="14 15">
    <name type="scientific">Monoraphidium neglectum</name>
    <dbReference type="NCBI Taxonomy" id="145388"/>
    <lineage>
        <taxon>Eukaryota</taxon>
        <taxon>Viridiplantae</taxon>
        <taxon>Chlorophyta</taxon>
        <taxon>core chlorophytes</taxon>
        <taxon>Chlorophyceae</taxon>
        <taxon>CS clade</taxon>
        <taxon>Sphaeropleales</taxon>
        <taxon>Selenastraceae</taxon>
        <taxon>Monoraphidium</taxon>
    </lineage>
</organism>
<keyword evidence="15" id="KW-1185">Reference proteome</keyword>
<dbReference type="Gene3D" id="2.30.29.150">
    <property type="match status" value="1"/>
</dbReference>
<keyword evidence="7 10" id="KW-0804">Transcription</keyword>
<dbReference type="OrthoDB" id="10251642at2759"/>
<dbReference type="PANTHER" id="PTHR13980:SF15">
    <property type="entry name" value="FACT COMPLEX SUBUNIT SPT16"/>
    <property type="match status" value="1"/>
</dbReference>
<accession>A0A0D2MEB5</accession>
<dbReference type="SMART" id="SM01287">
    <property type="entry name" value="Rtt106"/>
    <property type="match status" value="1"/>
</dbReference>
<feature type="domain" description="FACT complex subunit SPT16 middle" evidence="12">
    <location>
        <begin position="43"/>
        <end position="150"/>
    </location>
</feature>
<dbReference type="Proteomes" id="UP000054498">
    <property type="component" value="Unassembled WGS sequence"/>
</dbReference>
<feature type="region of interest" description="Disordered" evidence="11">
    <location>
        <begin position="1"/>
        <end position="24"/>
    </location>
</feature>
<comment type="similarity">
    <text evidence="1 10">Belongs to the peptidase M24 family. SPT16 subfamily.</text>
</comment>
<dbReference type="KEGG" id="mng:MNEG_14447"/>
<dbReference type="GO" id="GO:0006260">
    <property type="term" value="P:DNA replication"/>
    <property type="evidence" value="ECO:0007669"/>
    <property type="project" value="UniProtKB-KW"/>
</dbReference>
<evidence type="ECO:0000313" key="14">
    <source>
        <dbReference type="EMBL" id="KIY93515.1"/>
    </source>
</evidence>
<evidence type="ECO:0000256" key="2">
    <source>
        <dbReference type="ARBA" id="ARBA00022454"/>
    </source>
</evidence>
<comment type="function">
    <text evidence="10">Component of the FACT complex, a general chromatin factor that acts to reorganize nucleosomes. The FACT complex is involved in multiple processes that require DNA as a template such as mRNA elongation, DNA replication and DNA repair. During transcription elongation the FACT complex acts as a histone chaperone that both destabilizes and restores nucleosomal structure. It facilitates the passage of RNA polymerase II and transcription by promoting the dissociation of one histone H2A-H2B dimer from the nucleosome, then subsequently promotes the reestablishment of the nucleosome following the passage of RNA polymerase II.</text>
</comment>
<evidence type="ECO:0000256" key="10">
    <source>
        <dbReference type="RuleBase" id="RU367052"/>
    </source>
</evidence>
<feature type="domain" description="Histone chaperone RTT106/FACT complex subunit SPT16-like middle" evidence="13">
    <location>
        <begin position="292"/>
        <end position="378"/>
    </location>
</feature>
<dbReference type="GO" id="GO:0031491">
    <property type="term" value="F:nucleosome binding"/>
    <property type="evidence" value="ECO:0007669"/>
    <property type="project" value="TreeGrafter"/>
</dbReference>
<reference evidence="14 15" key="1">
    <citation type="journal article" date="2013" name="BMC Genomics">
        <title>Reconstruction of the lipid metabolism for the microalga Monoraphidium neglectum from its genome sequence reveals characteristics suitable for biofuel production.</title>
        <authorList>
            <person name="Bogen C."/>
            <person name="Al-Dilaimi A."/>
            <person name="Albersmeier A."/>
            <person name="Wichmann J."/>
            <person name="Grundmann M."/>
            <person name="Rupp O."/>
            <person name="Lauersen K.J."/>
            <person name="Blifernez-Klassen O."/>
            <person name="Kalinowski J."/>
            <person name="Goesmann A."/>
            <person name="Mussgnug J.H."/>
            <person name="Kruse O."/>
        </authorList>
    </citation>
    <scope>NUCLEOTIDE SEQUENCE [LARGE SCALE GENOMIC DNA]</scope>
    <source>
        <strain evidence="14 15">SAG 48.87</strain>
    </source>
</reference>
<dbReference type="GO" id="GO:0004177">
    <property type="term" value="F:aminopeptidase activity"/>
    <property type="evidence" value="ECO:0007669"/>
    <property type="project" value="UniProtKB-KW"/>
</dbReference>
<keyword evidence="6" id="KW-0175">Coiled coil</keyword>
<dbReference type="RefSeq" id="XP_013892535.1">
    <property type="nucleotide sequence ID" value="XM_014037081.1"/>
</dbReference>
<keyword evidence="4 10" id="KW-0227">DNA damage</keyword>
<evidence type="ECO:0000256" key="6">
    <source>
        <dbReference type="ARBA" id="ARBA00023054"/>
    </source>
</evidence>
<evidence type="ECO:0000256" key="9">
    <source>
        <dbReference type="ARBA" id="ARBA00023242"/>
    </source>
</evidence>
<dbReference type="PANTHER" id="PTHR13980">
    <property type="entry name" value="CDC68 RELATED"/>
    <property type="match status" value="1"/>
</dbReference>
<keyword evidence="14" id="KW-0645">Protease</keyword>
<keyword evidence="14" id="KW-0031">Aminopeptidase</keyword>
<dbReference type="AlphaFoldDB" id="A0A0D2MEB5"/>
<dbReference type="FunFam" id="2.30.29.150:FF:000004">
    <property type="entry name" value="FACT complex subunit SPT16"/>
    <property type="match status" value="1"/>
</dbReference>
<dbReference type="GO" id="GO:0006281">
    <property type="term" value="P:DNA repair"/>
    <property type="evidence" value="ECO:0007669"/>
    <property type="project" value="UniProtKB-UniRule"/>
</dbReference>
<dbReference type="GO" id="GO:0035101">
    <property type="term" value="C:FACT complex"/>
    <property type="evidence" value="ECO:0007669"/>
    <property type="project" value="UniProtKB-UniRule"/>
</dbReference>
<gene>
    <name evidence="14" type="ORF">MNEG_14447</name>
</gene>
<dbReference type="InterPro" id="IPR040258">
    <property type="entry name" value="Spt16"/>
</dbReference>
<dbReference type="InterPro" id="IPR056595">
    <property type="entry name" value="Fact-SPT16_PH"/>
</dbReference>
<sequence length="378" mass="43967">MTPNLTAPIFRPCRPRRTAPPDDPQIQAYRSINDVPHQRELRIFTDTGAEAVLLPLYGVMVPFHITTLKSITINQDNDHAYVVQEIKLLRSTVLSRDKERAERATLVVQEKLVRGKRVYRLPDLWVRPTLGGRGRKIPGALEAHANGFRYMNPKGEGIDVMYRNIRHAFFQPADNEMVTILHFHLIDPIMMGNKKTKDVQFYAEVMDVVQTLDGSRRAMHDPDELEEEQRERERRNKINADFQQFVRRVQEMWERDMPDLNLEFDVPFRCGQQPRPPPPPRQQQQQQGELSFEGVPHRSTVTVMPTVNCVVELTEMPFTVVSLEDIEVVNLERVGFNLKNFDMAIVFKDFSRDVLRIDAIPTKKLDTIRDWLVHVKIK</sequence>
<dbReference type="Pfam" id="PF08512">
    <property type="entry name" value="Rttp106-like_middle"/>
    <property type="match status" value="1"/>
</dbReference>
<dbReference type="InterPro" id="IPR013719">
    <property type="entry name" value="RTT106/SPT16-like_middle_dom"/>
</dbReference>
<keyword evidence="8 10" id="KW-0234">DNA repair</keyword>
<keyword evidence="14" id="KW-0378">Hydrolase</keyword>
<keyword evidence="5 10" id="KW-0805">Transcription regulation</keyword>
<name>A0A0D2MEB5_9CHLO</name>
<evidence type="ECO:0000313" key="15">
    <source>
        <dbReference type="Proteomes" id="UP000054498"/>
    </source>
</evidence>
<evidence type="ECO:0000256" key="3">
    <source>
        <dbReference type="ARBA" id="ARBA00022705"/>
    </source>
</evidence>
<evidence type="ECO:0000256" key="4">
    <source>
        <dbReference type="ARBA" id="ARBA00022763"/>
    </source>
</evidence>
<dbReference type="FunFam" id="2.30.29.30:FF:000017">
    <property type="entry name" value="FACT complex subunit SPT16"/>
    <property type="match status" value="1"/>
</dbReference>
<dbReference type="GO" id="GO:0006368">
    <property type="term" value="P:transcription elongation by RNA polymerase II"/>
    <property type="evidence" value="ECO:0007669"/>
    <property type="project" value="TreeGrafter"/>
</dbReference>
<dbReference type="Gene3D" id="2.30.29.30">
    <property type="entry name" value="Pleckstrin-homology domain (PH domain)/Phosphotyrosine-binding domain (PTB)"/>
    <property type="match status" value="1"/>
</dbReference>
<feature type="region of interest" description="Disordered" evidence="11">
    <location>
        <begin position="267"/>
        <end position="291"/>
    </location>
</feature>